<gene>
    <name evidence="2" type="ORF">CDAR_167511</name>
</gene>
<feature type="compositionally biased region" description="Basic and acidic residues" evidence="1">
    <location>
        <begin position="21"/>
        <end position="30"/>
    </location>
</feature>
<accession>A0AAV4NIG1</accession>
<proteinExistence type="predicted"/>
<evidence type="ECO:0000313" key="3">
    <source>
        <dbReference type="Proteomes" id="UP001054837"/>
    </source>
</evidence>
<dbReference type="Proteomes" id="UP001054837">
    <property type="component" value="Unassembled WGS sequence"/>
</dbReference>
<protein>
    <submittedName>
        <fullName evidence="2">Uncharacterized protein</fullName>
    </submittedName>
</protein>
<feature type="region of interest" description="Disordered" evidence="1">
    <location>
        <begin position="1"/>
        <end position="56"/>
    </location>
</feature>
<feature type="compositionally biased region" description="Low complexity" evidence="1">
    <location>
        <begin position="10"/>
        <end position="20"/>
    </location>
</feature>
<dbReference type="AlphaFoldDB" id="A0AAV4NIG1"/>
<organism evidence="2 3">
    <name type="scientific">Caerostris darwini</name>
    <dbReference type="NCBI Taxonomy" id="1538125"/>
    <lineage>
        <taxon>Eukaryota</taxon>
        <taxon>Metazoa</taxon>
        <taxon>Ecdysozoa</taxon>
        <taxon>Arthropoda</taxon>
        <taxon>Chelicerata</taxon>
        <taxon>Arachnida</taxon>
        <taxon>Araneae</taxon>
        <taxon>Araneomorphae</taxon>
        <taxon>Entelegynae</taxon>
        <taxon>Araneoidea</taxon>
        <taxon>Araneidae</taxon>
        <taxon>Caerostris</taxon>
    </lineage>
</organism>
<keyword evidence="3" id="KW-1185">Reference proteome</keyword>
<sequence>MESSRDQAESSSEQTRSSPSNRERRNAGELRKKKSQIRNSSSEHPQTIHAEQEREKKWRMPFQFIKYGEQQRSGGIIFGANKIIA</sequence>
<reference evidence="2 3" key="1">
    <citation type="submission" date="2021-06" db="EMBL/GenBank/DDBJ databases">
        <title>Caerostris darwini draft genome.</title>
        <authorList>
            <person name="Kono N."/>
            <person name="Arakawa K."/>
        </authorList>
    </citation>
    <scope>NUCLEOTIDE SEQUENCE [LARGE SCALE GENOMIC DNA]</scope>
</reference>
<evidence type="ECO:0000313" key="2">
    <source>
        <dbReference type="EMBL" id="GIX83643.1"/>
    </source>
</evidence>
<dbReference type="EMBL" id="BPLQ01001651">
    <property type="protein sequence ID" value="GIX83643.1"/>
    <property type="molecule type" value="Genomic_DNA"/>
</dbReference>
<name>A0AAV4NIG1_9ARAC</name>
<evidence type="ECO:0000256" key="1">
    <source>
        <dbReference type="SAM" id="MobiDB-lite"/>
    </source>
</evidence>
<comment type="caution">
    <text evidence="2">The sequence shown here is derived from an EMBL/GenBank/DDBJ whole genome shotgun (WGS) entry which is preliminary data.</text>
</comment>